<organism evidence="1 2">
    <name type="scientific">Streptomyces mordarskii</name>
    <dbReference type="NCBI Taxonomy" id="1226758"/>
    <lineage>
        <taxon>Bacteria</taxon>
        <taxon>Bacillati</taxon>
        <taxon>Actinomycetota</taxon>
        <taxon>Actinomycetes</taxon>
        <taxon>Kitasatosporales</taxon>
        <taxon>Streptomycetaceae</taxon>
        <taxon>Streptomyces</taxon>
    </lineage>
</organism>
<keyword evidence="2" id="KW-1185">Reference proteome</keyword>
<accession>A0ABN1D5H7</accession>
<comment type="caution">
    <text evidence="1">The sequence shown here is derived from an EMBL/GenBank/DDBJ whole genome shotgun (WGS) entry which is preliminary data.</text>
</comment>
<dbReference type="EMBL" id="BAAABZ010000038">
    <property type="protein sequence ID" value="GAA0533917.1"/>
    <property type="molecule type" value="Genomic_DNA"/>
</dbReference>
<protein>
    <submittedName>
        <fullName evidence="1">Uncharacterized protein</fullName>
    </submittedName>
</protein>
<evidence type="ECO:0000313" key="1">
    <source>
        <dbReference type="EMBL" id="GAA0533917.1"/>
    </source>
</evidence>
<reference evidence="1 2" key="1">
    <citation type="journal article" date="2019" name="Int. J. Syst. Evol. Microbiol.">
        <title>The Global Catalogue of Microorganisms (GCM) 10K type strain sequencing project: providing services to taxonomists for standard genome sequencing and annotation.</title>
        <authorList>
            <consortium name="The Broad Institute Genomics Platform"/>
            <consortium name="The Broad Institute Genome Sequencing Center for Infectious Disease"/>
            <person name="Wu L."/>
            <person name="Ma J."/>
        </authorList>
    </citation>
    <scope>NUCLEOTIDE SEQUENCE [LARGE SCALE GENOMIC DNA]</scope>
    <source>
        <strain evidence="1 2">JCM 5052</strain>
    </source>
</reference>
<name>A0ABN1D5H7_9ACTN</name>
<proteinExistence type="predicted"/>
<evidence type="ECO:0000313" key="2">
    <source>
        <dbReference type="Proteomes" id="UP001501576"/>
    </source>
</evidence>
<sequence length="112" mass="12010">MPEEGALGTAQLGEPKARRLLVASAVATAVAQRRIIIVMPTTVAGPATVVVTSIPAVQRRVGPTSTPRLLQRDERARLYHIDPALVEGLRRAFAIADARPDLLRGEPTVRVT</sequence>
<gene>
    <name evidence="1" type="ORF">GCM10010390_39590</name>
</gene>
<dbReference type="Proteomes" id="UP001501576">
    <property type="component" value="Unassembled WGS sequence"/>
</dbReference>